<evidence type="ECO:0000313" key="5">
    <source>
        <dbReference type="Proteomes" id="UP001296706"/>
    </source>
</evidence>
<dbReference type="SUPFAM" id="SSF51735">
    <property type="entry name" value="NAD(P)-binding Rossmann-fold domains"/>
    <property type="match status" value="1"/>
</dbReference>
<dbReference type="InterPro" id="IPR036291">
    <property type="entry name" value="NAD(P)-bd_dom_sf"/>
</dbReference>
<dbReference type="PANTHER" id="PTHR43477:SF1">
    <property type="entry name" value="DIHYDROANTICAPSIN 7-DEHYDROGENASE"/>
    <property type="match status" value="1"/>
</dbReference>
<evidence type="ECO:0000256" key="2">
    <source>
        <dbReference type="ARBA" id="ARBA00023002"/>
    </source>
</evidence>
<evidence type="ECO:0000259" key="3">
    <source>
        <dbReference type="SMART" id="SM00822"/>
    </source>
</evidence>
<dbReference type="PANTHER" id="PTHR43477">
    <property type="entry name" value="DIHYDROANTICAPSIN 7-DEHYDROGENASE"/>
    <property type="match status" value="1"/>
</dbReference>
<feature type="domain" description="Ketoreductase" evidence="3">
    <location>
        <begin position="6"/>
        <end position="194"/>
    </location>
</feature>
<dbReference type="Proteomes" id="UP001296706">
    <property type="component" value="Unassembled WGS sequence"/>
</dbReference>
<accession>A0ABX1RED2</accession>
<dbReference type="InterPro" id="IPR020904">
    <property type="entry name" value="Sc_DH/Rdtase_CS"/>
</dbReference>
<evidence type="ECO:0000313" key="4">
    <source>
        <dbReference type="EMBL" id="NMH77755.1"/>
    </source>
</evidence>
<dbReference type="CDD" id="cd05233">
    <property type="entry name" value="SDR_c"/>
    <property type="match status" value="1"/>
</dbReference>
<dbReference type="NCBIfam" id="NF005559">
    <property type="entry name" value="PRK07231.1"/>
    <property type="match status" value="1"/>
</dbReference>
<organism evidence="4 5">
    <name type="scientific">Pseudonocardia xinjiangensis</name>
    <dbReference type="NCBI Taxonomy" id="75289"/>
    <lineage>
        <taxon>Bacteria</taxon>
        <taxon>Bacillati</taxon>
        <taxon>Actinomycetota</taxon>
        <taxon>Actinomycetes</taxon>
        <taxon>Pseudonocardiales</taxon>
        <taxon>Pseudonocardiaceae</taxon>
        <taxon>Pseudonocardia</taxon>
    </lineage>
</organism>
<dbReference type="Pfam" id="PF13561">
    <property type="entry name" value="adh_short_C2"/>
    <property type="match status" value="1"/>
</dbReference>
<proteinExistence type="inferred from homology"/>
<keyword evidence="2" id="KW-0560">Oxidoreductase</keyword>
<comment type="caution">
    <text evidence="4">The sequence shown here is derived from an EMBL/GenBank/DDBJ whole genome shotgun (WGS) entry which is preliminary data.</text>
</comment>
<dbReference type="PRINTS" id="PR00081">
    <property type="entry name" value="GDHRDH"/>
</dbReference>
<name>A0ABX1RED2_9PSEU</name>
<sequence>MELHGQTALVTGGTAGIGLESARLLAREGADVIITGRDVERGKKAVEDIHEAGSVRFVATDLADLDSVAELVREAGPVDIIVNGAGSFPVAPTVEQEVASFERIFDTNVRGAYFLVAQLVPHMLEQGRGSIINITSIAASKGIPGASAYSASKAALTSLTRTWAAEFGPRGVRVNAVSPGPTRTAGVLLEWGESIEDIARTLPLGRTARAHEIAEAVLFLASPRTSYMTGSTIHVDAGSTAV</sequence>
<dbReference type="InterPro" id="IPR057326">
    <property type="entry name" value="KR_dom"/>
</dbReference>
<dbReference type="PROSITE" id="PS00061">
    <property type="entry name" value="ADH_SHORT"/>
    <property type="match status" value="1"/>
</dbReference>
<dbReference type="SMART" id="SM00822">
    <property type="entry name" value="PKS_KR"/>
    <property type="match status" value="1"/>
</dbReference>
<keyword evidence="5" id="KW-1185">Reference proteome</keyword>
<reference evidence="4 5" key="1">
    <citation type="submission" date="2020-04" db="EMBL/GenBank/DDBJ databases">
        <authorList>
            <person name="Klaysubun C."/>
            <person name="Duangmal K."/>
            <person name="Lipun K."/>
        </authorList>
    </citation>
    <scope>NUCLEOTIDE SEQUENCE [LARGE SCALE GENOMIC DNA]</scope>
    <source>
        <strain evidence="4 5">JCM 11839</strain>
    </source>
</reference>
<gene>
    <name evidence="4" type="ORF">HF577_11755</name>
</gene>
<dbReference type="PRINTS" id="PR00080">
    <property type="entry name" value="SDRFAMILY"/>
</dbReference>
<dbReference type="InterPro" id="IPR051122">
    <property type="entry name" value="SDR_DHRS6-like"/>
</dbReference>
<protein>
    <submittedName>
        <fullName evidence="4">SDR family oxidoreductase</fullName>
    </submittedName>
</protein>
<dbReference type="EMBL" id="JAAXKY010000029">
    <property type="protein sequence ID" value="NMH77755.1"/>
    <property type="molecule type" value="Genomic_DNA"/>
</dbReference>
<dbReference type="RefSeq" id="WP_169395827.1">
    <property type="nucleotide sequence ID" value="NZ_BAAAJH010000007.1"/>
</dbReference>
<evidence type="ECO:0000256" key="1">
    <source>
        <dbReference type="ARBA" id="ARBA00006484"/>
    </source>
</evidence>
<comment type="similarity">
    <text evidence="1">Belongs to the short-chain dehydrogenases/reductases (SDR) family.</text>
</comment>
<dbReference type="Gene3D" id="3.40.50.720">
    <property type="entry name" value="NAD(P)-binding Rossmann-like Domain"/>
    <property type="match status" value="1"/>
</dbReference>
<dbReference type="InterPro" id="IPR002347">
    <property type="entry name" value="SDR_fam"/>
</dbReference>